<gene>
    <name evidence="2" type="ORF">OHC33_004273</name>
</gene>
<evidence type="ECO:0000313" key="2">
    <source>
        <dbReference type="EMBL" id="KAK5954551.1"/>
    </source>
</evidence>
<proteinExistence type="predicted"/>
<name>A0AAN8FAF9_9EURO</name>
<comment type="caution">
    <text evidence="2">The sequence shown here is derived from an EMBL/GenBank/DDBJ whole genome shotgun (WGS) entry which is preliminary data.</text>
</comment>
<sequence length="111" mass="12094">MPSKTEAEQIQFILAIIEHSEKTDFEEVARSTGLYKSGKFVRQALNSVKNKYGSASVAAAVAASTPKKTSTARSSPKKRAKAVTDDEDSGTPSRKLKKSVKDEESQDDEED</sequence>
<reference evidence="2 3" key="1">
    <citation type="submission" date="2022-12" db="EMBL/GenBank/DDBJ databases">
        <title>Genomic features and morphological characterization of a novel Knufia sp. strain isolated from spacecraft assembly facility.</title>
        <authorList>
            <person name="Teixeira M."/>
            <person name="Chander A.M."/>
            <person name="Stajich J.E."/>
            <person name="Venkateswaran K."/>
        </authorList>
    </citation>
    <scope>NUCLEOTIDE SEQUENCE [LARGE SCALE GENOMIC DNA]</scope>
    <source>
        <strain evidence="2 3">FJI-L2-BK-P2</strain>
    </source>
</reference>
<feature type="compositionally biased region" description="Low complexity" evidence="1">
    <location>
        <begin position="61"/>
        <end position="74"/>
    </location>
</feature>
<accession>A0AAN8FAF9</accession>
<protein>
    <submittedName>
        <fullName evidence="2">Uncharacterized protein</fullName>
    </submittedName>
</protein>
<feature type="region of interest" description="Disordered" evidence="1">
    <location>
        <begin position="61"/>
        <end position="111"/>
    </location>
</feature>
<keyword evidence="3" id="KW-1185">Reference proteome</keyword>
<dbReference type="Proteomes" id="UP001316803">
    <property type="component" value="Unassembled WGS sequence"/>
</dbReference>
<evidence type="ECO:0000313" key="3">
    <source>
        <dbReference type="Proteomes" id="UP001316803"/>
    </source>
</evidence>
<dbReference type="EMBL" id="JAKLMC020000008">
    <property type="protein sequence ID" value="KAK5954551.1"/>
    <property type="molecule type" value="Genomic_DNA"/>
</dbReference>
<evidence type="ECO:0000256" key="1">
    <source>
        <dbReference type="SAM" id="MobiDB-lite"/>
    </source>
</evidence>
<organism evidence="2 3">
    <name type="scientific">Knufia fluminis</name>
    <dbReference type="NCBI Taxonomy" id="191047"/>
    <lineage>
        <taxon>Eukaryota</taxon>
        <taxon>Fungi</taxon>
        <taxon>Dikarya</taxon>
        <taxon>Ascomycota</taxon>
        <taxon>Pezizomycotina</taxon>
        <taxon>Eurotiomycetes</taxon>
        <taxon>Chaetothyriomycetidae</taxon>
        <taxon>Chaetothyriales</taxon>
        <taxon>Trichomeriaceae</taxon>
        <taxon>Knufia</taxon>
    </lineage>
</organism>
<dbReference type="AlphaFoldDB" id="A0AAN8FAF9"/>